<keyword evidence="2" id="KW-1185">Reference proteome</keyword>
<reference evidence="1" key="1">
    <citation type="submission" date="2020-07" db="EMBL/GenBank/DDBJ databases">
        <title>Multicomponent nature underlies the extraordinary mechanical properties of spider dragline silk.</title>
        <authorList>
            <person name="Kono N."/>
            <person name="Nakamura H."/>
            <person name="Mori M."/>
            <person name="Yoshida Y."/>
            <person name="Ohtoshi R."/>
            <person name="Malay A.D."/>
            <person name="Moran D.A.P."/>
            <person name="Tomita M."/>
            <person name="Numata K."/>
            <person name="Arakawa K."/>
        </authorList>
    </citation>
    <scope>NUCLEOTIDE SEQUENCE</scope>
</reference>
<dbReference type="OrthoDB" id="10290956at2759"/>
<proteinExistence type="predicted"/>
<accession>A0A8X6IEB0</accession>
<organism evidence="1 2">
    <name type="scientific">Trichonephila clavata</name>
    <name type="common">Joro spider</name>
    <name type="synonym">Nephila clavata</name>
    <dbReference type="NCBI Taxonomy" id="2740835"/>
    <lineage>
        <taxon>Eukaryota</taxon>
        <taxon>Metazoa</taxon>
        <taxon>Ecdysozoa</taxon>
        <taxon>Arthropoda</taxon>
        <taxon>Chelicerata</taxon>
        <taxon>Arachnida</taxon>
        <taxon>Araneae</taxon>
        <taxon>Araneomorphae</taxon>
        <taxon>Entelegynae</taxon>
        <taxon>Araneoidea</taxon>
        <taxon>Nephilidae</taxon>
        <taxon>Trichonephila</taxon>
    </lineage>
</organism>
<dbReference type="AlphaFoldDB" id="A0A8X6IEB0"/>
<name>A0A8X6IEB0_TRICU</name>
<gene>
    <name evidence="1" type="ORF">TNCT_415681</name>
</gene>
<evidence type="ECO:0000313" key="2">
    <source>
        <dbReference type="Proteomes" id="UP000887116"/>
    </source>
</evidence>
<dbReference type="Proteomes" id="UP000887116">
    <property type="component" value="Unassembled WGS sequence"/>
</dbReference>
<dbReference type="EMBL" id="BMAO01024080">
    <property type="protein sequence ID" value="GFQ92822.1"/>
    <property type="molecule type" value="Genomic_DNA"/>
</dbReference>
<sequence>MVRFGSFCAKGTGRGPWICISHYPRHRLTLSSLIVAILVKPLKRIGISNSVQLMPSHLAPKRGHLIPNKLREFRNWAHLIKDFSTTVPLYRPASSMELYIGRNSLTDY</sequence>
<evidence type="ECO:0000313" key="1">
    <source>
        <dbReference type="EMBL" id="GFQ92822.1"/>
    </source>
</evidence>
<protein>
    <submittedName>
        <fullName evidence="1">Uncharacterized protein</fullName>
    </submittedName>
</protein>
<comment type="caution">
    <text evidence="1">The sequence shown here is derived from an EMBL/GenBank/DDBJ whole genome shotgun (WGS) entry which is preliminary data.</text>
</comment>